<proteinExistence type="predicted"/>
<comment type="caution">
    <text evidence="1">The sequence shown here is derived from an EMBL/GenBank/DDBJ whole genome shotgun (WGS) entry which is preliminary data.</text>
</comment>
<sequence>MGRNLFSPVERLCTDKTYSPPILVDQTAFEPTVNIEPRVLYIEVENR</sequence>
<evidence type="ECO:0000313" key="1">
    <source>
        <dbReference type="EMBL" id="GAF73203.1"/>
    </source>
</evidence>
<reference evidence="1" key="1">
    <citation type="journal article" date="2014" name="Front. Microbiol.">
        <title>High frequency of phylogenetically diverse reductive dehalogenase-homologous genes in deep subseafloor sedimentary metagenomes.</title>
        <authorList>
            <person name="Kawai M."/>
            <person name="Futagami T."/>
            <person name="Toyoda A."/>
            <person name="Takaki Y."/>
            <person name="Nishi S."/>
            <person name="Hori S."/>
            <person name="Arai W."/>
            <person name="Tsubouchi T."/>
            <person name="Morono Y."/>
            <person name="Uchiyama I."/>
            <person name="Ito T."/>
            <person name="Fujiyama A."/>
            <person name="Inagaki F."/>
            <person name="Takami H."/>
        </authorList>
    </citation>
    <scope>NUCLEOTIDE SEQUENCE</scope>
    <source>
        <strain evidence="1">Expedition CK06-06</strain>
    </source>
</reference>
<dbReference type="AlphaFoldDB" id="X0RWN3"/>
<gene>
    <name evidence="1" type="ORF">S01H1_08015</name>
</gene>
<feature type="non-terminal residue" evidence="1">
    <location>
        <position position="47"/>
    </location>
</feature>
<dbReference type="EMBL" id="BARS01004113">
    <property type="protein sequence ID" value="GAF73203.1"/>
    <property type="molecule type" value="Genomic_DNA"/>
</dbReference>
<protein>
    <submittedName>
        <fullName evidence="1">Uncharacterized protein</fullName>
    </submittedName>
</protein>
<name>X0RWN3_9ZZZZ</name>
<accession>X0RWN3</accession>
<organism evidence="1">
    <name type="scientific">marine sediment metagenome</name>
    <dbReference type="NCBI Taxonomy" id="412755"/>
    <lineage>
        <taxon>unclassified sequences</taxon>
        <taxon>metagenomes</taxon>
        <taxon>ecological metagenomes</taxon>
    </lineage>
</organism>